<dbReference type="InterPro" id="IPR000644">
    <property type="entry name" value="CBS_dom"/>
</dbReference>
<dbReference type="Proteomes" id="UP000004367">
    <property type="component" value="Unassembled WGS sequence"/>
</dbReference>
<evidence type="ECO:0000313" key="14">
    <source>
        <dbReference type="EMBL" id="GAB48906.1"/>
    </source>
</evidence>
<dbReference type="CDD" id="cd04590">
    <property type="entry name" value="CBS_pair_CorC_HlyC_assoc"/>
    <property type="match status" value="1"/>
</dbReference>
<dbReference type="InterPro" id="IPR046342">
    <property type="entry name" value="CBS_dom_sf"/>
</dbReference>
<dbReference type="Pfam" id="PF01595">
    <property type="entry name" value="CNNM"/>
    <property type="match status" value="1"/>
</dbReference>
<evidence type="ECO:0000256" key="9">
    <source>
        <dbReference type="PROSITE-ProRule" id="PRU00703"/>
    </source>
</evidence>
<keyword evidence="6 10" id="KW-1133">Transmembrane helix</keyword>
<keyword evidence="15" id="KW-1185">Reference proteome</keyword>
<keyword evidence="5" id="KW-0677">Repeat</keyword>
<evidence type="ECO:0000259" key="13">
    <source>
        <dbReference type="PROSITE" id="PS51846"/>
    </source>
</evidence>
<dbReference type="EMBL" id="BAFE01000062">
    <property type="protein sequence ID" value="GAB48906.1"/>
    <property type="molecule type" value="Genomic_DNA"/>
</dbReference>
<dbReference type="InterPro" id="IPR002550">
    <property type="entry name" value="CNNM"/>
</dbReference>
<organism evidence="14 15">
    <name type="scientific">Mobilicoccus pelagius NBRC 104925</name>
    <dbReference type="NCBI Taxonomy" id="1089455"/>
    <lineage>
        <taxon>Bacteria</taxon>
        <taxon>Bacillati</taxon>
        <taxon>Actinomycetota</taxon>
        <taxon>Actinomycetes</taxon>
        <taxon>Micrococcales</taxon>
        <taxon>Dermatophilaceae</taxon>
        <taxon>Mobilicoccus</taxon>
    </lineage>
</organism>
<feature type="transmembrane region" description="Helical" evidence="11">
    <location>
        <begin position="93"/>
        <end position="115"/>
    </location>
</feature>
<dbReference type="PANTHER" id="PTHR43099">
    <property type="entry name" value="UPF0053 PROTEIN YRKA"/>
    <property type="match status" value="1"/>
</dbReference>
<dbReference type="STRING" id="1089455.MOPEL_084_00410"/>
<dbReference type="Gene3D" id="3.30.465.10">
    <property type="match status" value="1"/>
</dbReference>
<evidence type="ECO:0000256" key="3">
    <source>
        <dbReference type="ARBA" id="ARBA00022475"/>
    </source>
</evidence>
<dbReference type="SMART" id="SM01091">
    <property type="entry name" value="CorC_HlyC"/>
    <property type="match status" value="1"/>
</dbReference>
<dbReference type="SUPFAM" id="SSF56176">
    <property type="entry name" value="FAD-binding/transporter-associated domain-like"/>
    <property type="match status" value="1"/>
</dbReference>
<evidence type="ECO:0000256" key="6">
    <source>
        <dbReference type="ARBA" id="ARBA00022989"/>
    </source>
</evidence>
<evidence type="ECO:0000256" key="10">
    <source>
        <dbReference type="PROSITE-ProRule" id="PRU01193"/>
    </source>
</evidence>
<evidence type="ECO:0000256" key="1">
    <source>
        <dbReference type="ARBA" id="ARBA00004651"/>
    </source>
</evidence>
<comment type="similarity">
    <text evidence="2">Belongs to the UPF0053 family.</text>
</comment>
<dbReference type="InterPro" id="IPR044751">
    <property type="entry name" value="Ion_transp-like_CBS"/>
</dbReference>
<keyword evidence="3" id="KW-1003">Cell membrane</keyword>
<dbReference type="AlphaFoldDB" id="H5UT48"/>
<gene>
    <name evidence="14" type="ORF">MOPEL_084_00410</name>
</gene>
<feature type="domain" description="CBS" evidence="12">
    <location>
        <begin position="284"/>
        <end position="341"/>
    </location>
</feature>
<sequence>MEGLLVNVALVLVFILLGGVFSASEIALVSLRESQINALADRGGAGVVVQRLTQDSNRFLSAVQVGVTLAGFFSASFGAATIAPYVVPVLAGWGVPAGAASTVAFVVVTLFISYLSLVLGELVPKRLAMQSAEAFALVVARPLDAIARFLRPVIWFLGLSTNVVMRLLGRDPEEQKESMDAAELRSIVAEQEDLGEDERGMVVDILAAGERTVSEIMTPRTEVDFLEAEMPVADAREAVQSLERSRYPVTGKGVDDILGFLHIRDLLVDESKTIVGDALRVGDLVREILVLPGSKPLFAAFAQMRETRSHLALVVDEYGGTDGIVTLEDVMEEFVGEIEDEYDHTDEPVRVVRPGRREVSGLLGRAETTKILGLELPEGPFDTLGGLIMHLLGRLPEVGDEVEWGPLTLRVLELDGRRVDRVEARRHTEDTNRERSAAPAR</sequence>
<dbReference type="eggNOG" id="COG1253">
    <property type="taxonomic scope" value="Bacteria"/>
</dbReference>
<dbReference type="Pfam" id="PF00571">
    <property type="entry name" value="CBS"/>
    <property type="match status" value="2"/>
</dbReference>
<evidence type="ECO:0000313" key="15">
    <source>
        <dbReference type="Proteomes" id="UP000004367"/>
    </source>
</evidence>
<keyword evidence="4 10" id="KW-0812">Transmembrane</keyword>
<comment type="caution">
    <text evidence="14">The sequence shown here is derived from an EMBL/GenBank/DDBJ whole genome shotgun (WGS) entry which is preliminary data.</text>
</comment>
<reference evidence="14 15" key="1">
    <citation type="submission" date="2012-02" db="EMBL/GenBank/DDBJ databases">
        <title>Whole genome shotgun sequence of Mobilicoccus pelagius NBRC 104925.</title>
        <authorList>
            <person name="Yoshida Y."/>
            <person name="Hosoyama A."/>
            <person name="Tsuchikane K."/>
            <person name="Katsumata H."/>
            <person name="Yamazaki S."/>
            <person name="Fujita N."/>
        </authorList>
    </citation>
    <scope>NUCLEOTIDE SEQUENCE [LARGE SCALE GENOMIC DNA]</scope>
    <source>
        <strain evidence="14 15">NBRC 104925</strain>
    </source>
</reference>
<dbReference type="PANTHER" id="PTHR43099:SF5">
    <property type="entry name" value="HLYC_CORC FAMILY TRANSPORTER"/>
    <property type="match status" value="1"/>
</dbReference>
<protein>
    <recommendedName>
        <fullName evidence="16">Hemolysin</fullName>
    </recommendedName>
</protein>
<name>H5UT48_9MICO</name>
<dbReference type="RefSeq" id="WP_009482804.1">
    <property type="nucleotide sequence ID" value="NZ_BAFE01000062.1"/>
</dbReference>
<dbReference type="PROSITE" id="PS51846">
    <property type="entry name" value="CNNM"/>
    <property type="match status" value="1"/>
</dbReference>
<evidence type="ECO:0000259" key="12">
    <source>
        <dbReference type="PROSITE" id="PS51371"/>
    </source>
</evidence>
<dbReference type="SUPFAM" id="SSF54631">
    <property type="entry name" value="CBS-domain pair"/>
    <property type="match status" value="1"/>
</dbReference>
<dbReference type="FunFam" id="3.10.580.10:FF:000002">
    <property type="entry name" value="Magnesium/cobalt efflux protein CorC"/>
    <property type="match status" value="1"/>
</dbReference>
<dbReference type="GO" id="GO:0050660">
    <property type="term" value="F:flavin adenine dinucleotide binding"/>
    <property type="evidence" value="ECO:0007669"/>
    <property type="project" value="InterPro"/>
</dbReference>
<dbReference type="InterPro" id="IPR005170">
    <property type="entry name" value="Transptr-assoc_dom"/>
</dbReference>
<feature type="transmembrane region" description="Helical" evidence="11">
    <location>
        <begin position="6"/>
        <end position="29"/>
    </location>
</feature>
<feature type="transmembrane region" description="Helical" evidence="11">
    <location>
        <begin position="59"/>
        <end position="87"/>
    </location>
</feature>
<dbReference type="Pfam" id="PF03471">
    <property type="entry name" value="CorC_HlyC"/>
    <property type="match status" value="1"/>
</dbReference>
<evidence type="ECO:0000256" key="11">
    <source>
        <dbReference type="SAM" id="Phobius"/>
    </source>
</evidence>
<keyword evidence="8 10" id="KW-0472">Membrane</keyword>
<dbReference type="PROSITE" id="PS51371">
    <property type="entry name" value="CBS"/>
    <property type="match status" value="1"/>
</dbReference>
<evidence type="ECO:0008006" key="16">
    <source>
        <dbReference type="Google" id="ProtNLM"/>
    </source>
</evidence>
<dbReference type="Gene3D" id="3.10.580.10">
    <property type="entry name" value="CBS-domain"/>
    <property type="match status" value="1"/>
</dbReference>
<comment type="subcellular location">
    <subcellularLocation>
        <location evidence="1">Cell membrane</location>
        <topology evidence="1">Multi-pass membrane protein</topology>
    </subcellularLocation>
</comment>
<dbReference type="InterPro" id="IPR036318">
    <property type="entry name" value="FAD-bd_PCMH-like_sf"/>
</dbReference>
<dbReference type="GO" id="GO:0005886">
    <property type="term" value="C:plasma membrane"/>
    <property type="evidence" value="ECO:0007669"/>
    <property type="project" value="UniProtKB-SubCell"/>
</dbReference>
<proteinExistence type="inferred from homology"/>
<dbReference type="InterPro" id="IPR016169">
    <property type="entry name" value="FAD-bd_PCMH_sub2"/>
</dbReference>
<evidence type="ECO:0000256" key="5">
    <source>
        <dbReference type="ARBA" id="ARBA00022737"/>
    </source>
</evidence>
<dbReference type="OrthoDB" id="110231at2"/>
<keyword evidence="7 9" id="KW-0129">CBS domain</keyword>
<evidence type="ECO:0000256" key="7">
    <source>
        <dbReference type="ARBA" id="ARBA00023122"/>
    </source>
</evidence>
<evidence type="ECO:0000256" key="2">
    <source>
        <dbReference type="ARBA" id="ARBA00006337"/>
    </source>
</evidence>
<evidence type="ECO:0000256" key="4">
    <source>
        <dbReference type="ARBA" id="ARBA00022692"/>
    </source>
</evidence>
<dbReference type="InterPro" id="IPR051676">
    <property type="entry name" value="UPF0053_domain"/>
</dbReference>
<feature type="domain" description="CNNM transmembrane" evidence="13">
    <location>
        <begin position="1"/>
        <end position="206"/>
    </location>
</feature>
<accession>H5UT48</accession>
<evidence type="ECO:0000256" key="8">
    <source>
        <dbReference type="ARBA" id="ARBA00023136"/>
    </source>
</evidence>